<dbReference type="AlphaFoldDB" id="H6L468"/>
<evidence type="ECO:0000256" key="1">
    <source>
        <dbReference type="SAM" id="SignalP"/>
    </source>
</evidence>
<evidence type="ECO:0000313" key="2">
    <source>
        <dbReference type="EMBL" id="AFC25052.1"/>
    </source>
</evidence>
<sequence length="1167" mass="133498">MRLLLLFCGLFFFGQLGAQTLPQLDSLQQQQLRQSDCYVLADSILLDSLWVLPGSLHWRGQPLADSLYRLQGSYFFPKGELLQQDSLCLSYKRLPLPIHRRRERKDRRLLQPKMQLGEDIVLGQSYGYQVQRQGGKEGDLKGLDYNGSFARGISLGNQQDLILNSSFNLQLAGEVGGVEITGALSDNNIPVQAEGNSQELQDFDRVFIKFKVDEHYLLAGDYDLEQPKNSYFLNHFKRLQGGQIGSSGQLKSGAKWGGQGSFAISRGTFARNSFMGQEGNQGPYRLEGNDGEQLLIILAGSERVFIDGQQLERGSDRDYTIDYNLGEIQFTNKVLITKDKRIQVEFSYSDLEYLRSIAAINGHYEDKKWGLRFFHYQEQDAKNQPTNPLSDSAQASLSRAGDQTAQIWGGQSINEADGLSGLVAYQLIDTVVHGISYDSVLVYASSNASDSSFYSVSFRAVSQGGDYIREEGQINGSVYIWIAPDPITGQSRGQYAPLRLLKAPEKKQLSEISSYYNIGERGQLMANLAISQEDLNRFSNIDNEDNQGLALRLSYQQELSLGYRLKVDSQRVDTLRRSLGINAHYEQLSTNFKTIEPYRNREFSRDWGLDSSSSQEQLFWLDLNAQQQGLGNISYKLSGLLRDSSQNWQQSASLQLQHKGWELTGQGSYLSQSNSQFWRPRLQLGYRFQKGLRISAYYEEENKQQRINGDSLAANSFQYQLYRFSAELPTTEQFSLKLSASQRLDRLPLAETLVDVTLAKEAQLQGHWQMGPKQNLSFNLNYRQLMVLDSSLSSQDPKNTYLGRIAYDAQWKKGLIKWQTIYELGAGQEQKYAYNYLEVDQGQGTHIWIDRNENSIQEQDEFEQAPFQDQANFIQLRVLTGEFVRANQLAFNQSIDIDPARLWRAAKTGPKSWLKKISSRSIYKMERKTLAQEELAAFNPFELDIADSSLLSISSNMSNALYWDRRGRKFRLILQQSDSRSKRFLNLGFDSQRKTSYSFSSWWQIKPFIRLETAAQLAQNENRSDFYSQRNYLLDSWEVSPKLSYLRGSDLRLSLYYRQKDSENRLGIEKAQLQELGLEGKWFSSKGKRRNIRMKLSWVELQYEGEENSPSQFALTEGLQTGSNFLWTLELQQALSKFLQLSISYEGRKTGEAKMVHLGRMQLRAIF</sequence>
<proteinExistence type="predicted"/>
<accession>H6L468</accession>
<name>H6L468_SAPGL</name>
<dbReference type="RefSeq" id="WP_015692667.1">
    <property type="nucleotide sequence ID" value="NC_016940.1"/>
</dbReference>
<dbReference type="Proteomes" id="UP000007519">
    <property type="component" value="Chromosome"/>
</dbReference>
<keyword evidence="3" id="KW-1185">Reference proteome</keyword>
<dbReference type="EMBL" id="CP002831">
    <property type="protein sequence ID" value="AFC25052.1"/>
    <property type="molecule type" value="Genomic_DNA"/>
</dbReference>
<dbReference type="eggNOG" id="COG3536">
    <property type="taxonomic scope" value="Bacteria"/>
</dbReference>
<evidence type="ECO:0000313" key="3">
    <source>
        <dbReference type="Proteomes" id="UP000007519"/>
    </source>
</evidence>
<dbReference type="OrthoDB" id="9815802at2"/>
<feature type="signal peptide" evidence="1">
    <location>
        <begin position="1"/>
        <end position="18"/>
    </location>
</feature>
<dbReference type="KEGG" id="sgn:SGRA_2323"/>
<dbReference type="STRING" id="984262.SGRA_2323"/>
<keyword evidence="1" id="KW-0732">Signal</keyword>
<feature type="chain" id="PRO_5003604824" evidence="1">
    <location>
        <begin position="19"/>
        <end position="1167"/>
    </location>
</feature>
<protein>
    <submittedName>
        <fullName evidence="2">Uncharacterized protein</fullName>
    </submittedName>
</protein>
<reference evidence="2 3" key="1">
    <citation type="journal article" date="2012" name="Stand. Genomic Sci.">
        <title>Complete genome sequencing and analysis of Saprospira grandis str. Lewin, a predatory marine bacterium.</title>
        <authorList>
            <person name="Saw J.H."/>
            <person name="Yuryev A."/>
            <person name="Kanbe M."/>
            <person name="Hou S."/>
            <person name="Young A.G."/>
            <person name="Aizawa S."/>
            <person name="Alam M."/>
        </authorList>
    </citation>
    <scope>NUCLEOTIDE SEQUENCE [LARGE SCALE GENOMIC DNA]</scope>
    <source>
        <strain evidence="2 3">Lewin</strain>
    </source>
</reference>
<gene>
    <name evidence="2" type="ordered locus">SGRA_2323</name>
</gene>
<dbReference type="HOGENOM" id="CLU_275678_0_0_10"/>
<organism evidence="2 3">
    <name type="scientific">Saprospira grandis (strain Lewin)</name>
    <dbReference type="NCBI Taxonomy" id="984262"/>
    <lineage>
        <taxon>Bacteria</taxon>
        <taxon>Pseudomonadati</taxon>
        <taxon>Bacteroidota</taxon>
        <taxon>Saprospiria</taxon>
        <taxon>Saprospirales</taxon>
        <taxon>Saprospiraceae</taxon>
        <taxon>Saprospira</taxon>
    </lineage>
</organism>